<sequence length="20" mass="2055">NLVVAGVLDGEISQVRSLAD</sequence>
<feature type="non-terminal residue" evidence="1">
    <location>
        <position position="1"/>
    </location>
</feature>
<gene>
    <name evidence="1" type="ORF">EVA_19253</name>
</gene>
<dbReference type="EMBL" id="AMCI01007422">
    <property type="protein sequence ID" value="EJW92641.1"/>
    <property type="molecule type" value="Genomic_DNA"/>
</dbReference>
<comment type="caution">
    <text evidence="1">The sequence shown here is derived from an EMBL/GenBank/DDBJ whole genome shotgun (WGS) entry which is preliminary data.</text>
</comment>
<proteinExistence type="predicted"/>
<evidence type="ECO:0000313" key="1">
    <source>
        <dbReference type="EMBL" id="EJW92641.1"/>
    </source>
</evidence>
<dbReference type="AlphaFoldDB" id="J9FCM6"/>
<organism evidence="1">
    <name type="scientific">gut metagenome</name>
    <dbReference type="NCBI Taxonomy" id="749906"/>
    <lineage>
        <taxon>unclassified sequences</taxon>
        <taxon>metagenomes</taxon>
        <taxon>organismal metagenomes</taxon>
    </lineage>
</organism>
<name>J9FCM6_9ZZZZ</name>
<protein>
    <submittedName>
        <fullName evidence="1">Uncharacterized protein</fullName>
    </submittedName>
</protein>
<accession>J9FCM6</accession>
<reference evidence="1" key="1">
    <citation type="journal article" date="2012" name="PLoS ONE">
        <title>Gene sets for utilization of primary and secondary nutrition supplies in the distal gut of endangered iberian lynx.</title>
        <authorList>
            <person name="Alcaide M."/>
            <person name="Messina E."/>
            <person name="Richter M."/>
            <person name="Bargiela R."/>
            <person name="Peplies J."/>
            <person name="Huws S.A."/>
            <person name="Newbold C.J."/>
            <person name="Golyshin P.N."/>
            <person name="Simon M.A."/>
            <person name="Lopez G."/>
            <person name="Yakimov M.M."/>
            <person name="Ferrer M."/>
        </authorList>
    </citation>
    <scope>NUCLEOTIDE SEQUENCE</scope>
</reference>